<organism evidence="1 2">
    <name type="scientific">Penicillium rubens (strain ATCC 28089 / DSM 1075 / NRRL 1951 / Wisconsin 54-1255)</name>
    <name type="common">Penicillium chrysogenum</name>
    <dbReference type="NCBI Taxonomy" id="500485"/>
    <lineage>
        <taxon>Eukaryota</taxon>
        <taxon>Fungi</taxon>
        <taxon>Dikarya</taxon>
        <taxon>Ascomycota</taxon>
        <taxon>Pezizomycotina</taxon>
        <taxon>Eurotiomycetes</taxon>
        <taxon>Eurotiomycetidae</taxon>
        <taxon>Eurotiales</taxon>
        <taxon>Aspergillaceae</taxon>
        <taxon>Penicillium</taxon>
        <taxon>Penicillium chrysogenum species complex</taxon>
    </lineage>
</organism>
<protein>
    <submittedName>
        <fullName evidence="1">Uncharacterized protein</fullName>
    </submittedName>
</protein>
<keyword evidence="2" id="KW-1185">Reference proteome</keyword>
<proteinExistence type="predicted"/>
<dbReference type="VEuPathDB" id="FungiDB:PCH_Pc12g15530"/>
<dbReference type="EMBL" id="AM920427">
    <property type="protein sequence ID" value="CAP81180.1"/>
    <property type="molecule type" value="Genomic_DNA"/>
</dbReference>
<reference evidence="1 2" key="1">
    <citation type="journal article" date="2008" name="Nat. Biotechnol.">
        <title>Genome sequencing and analysis of the filamentous fungus Penicillium chrysogenum.</title>
        <authorList>
            <person name="van den Berg M.A."/>
            <person name="Albang R."/>
            <person name="Albermann K."/>
            <person name="Badger J.H."/>
            <person name="Daran J.-M."/>
            <person name="Driessen A.J.M."/>
            <person name="Garcia-Estrada C."/>
            <person name="Fedorova N.D."/>
            <person name="Harris D.M."/>
            <person name="Heijne W.H.M."/>
            <person name="Joardar V.S."/>
            <person name="Kiel J.A.K.W."/>
            <person name="Kovalchuk A."/>
            <person name="Martin J.F."/>
            <person name="Nierman W.C."/>
            <person name="Nijland J.G."/>
            <person name="Pronk J.T."/>
            <person name="Roubos J.A."/>
            <person name="van der Klei I.J."/>
            <person name="van Peij N.N.M.E."/>
            <person name="Veenhuis M."/>
            <person name="von Doehren H."/>
            <person name="Wagner C."/>
            <person name="Wortman J.R."/>
            <person name="Bovenberg R.A.L."/>
        </authorList>
    </citation>
    <scope>NUCLEOTIDE SEQUENCE [LARGE SCALE GENOMIC DNA]</scope>
    <source>
        <strain evidence="2">ATCC 28089 / DSM 1075 / NRRL 1951 / Wisconsin 54-1255</strain>
    </source>
</reference>
<gene>
    <name evidence="1" type="ORF">Pc12g15530</name>
    <name evidence="1" type="ORF">PCH_Pc12g15530</name>
</gene>
<dbReference type="AlphaFoldDB" id="B6GXT0"/>
<dbReference type="HOGENOM" id="CLU_2027483_0_0_1"/>
<sequence length="122" mass="13856">MSQHFCTSFYDRPLHEYIIKPSQQVHTYIPATSCITDKRGYSFLPRPKNRELNASYHLDSNWSRVIDEVDSLLAHVICKDRKVSRLLCGSTVLITPGLPVLFREGMKVPTAPKSHIEGVTEA</sequence>
<accession>B6GXT0</accession>
<evidence type="ECO:0000313" key="1">
    <source>
        <dbReference type="EMBL" id="CAP81180.1"/>
    </source>
</evidence>
<evidence type="ECO:0000313" key="2">
    <source>
        <dbReference type="Proteomes" id="UP000000724"/>
    </source>
</evidence>
<dbReference type="Proteomes" id="UP000000724">
    <property type="component" value="Contig Pc00c12"/>
</dbReference>
<name>B6GXT0_PENRW</name>